<sequence>MRSGSHLRPLADQAAPVVLPSSASIAREELMFASLGLFLKTAGILLAVVTLAKLALAHQHRLDRHGEIQAVLQLQLDRLQKQQVQLDRLFSSDGQQVVFQQEQQWIAPNRRRIVWSPAP</sequence>
<dbReference type="RefSeq" id="WP_106500396.1">
    <property type="nucleotide sequence ID" value="NZ_PXVC01000048.1"/>
</dbReference>
<evidence type="ECO:0000313" key="3">
    <source>
        <dbReference type="Proteomes" id="UP000240206"/>
    </source>
</evidence>
<gene>
    <name evidence="2" type="ORF">C7K08_09495</name>
</gene>
<protein>
    <submittedName>
        <fullName evidence="2">Uncharacterized protein</fullName>
    </submittedName>
</protein>
<accession>A0A2P7ED35</accession>
<dbReference type="AlphaFoldDB" id="A0A2P7ED35"/>
<keyword evidence="1" id="KW-1133">Transmembrane helix</keyword>
<evidence type="ECO:0000256" key="1">
    <source>
        <dbReference type="SAM" id="Phobius"/>
    </source>
</evidence>
<dbReference type="EMBL" id="PXVC01000048">
    <property type="protein sequence ID" value="PSI01125.1"/>
    <property type="molecule type" value="Genomic_DNA"/>
</dbReference>
<keyword evidence="1" id="KW-0812">Transmembrane</keyword>
<dbReference type="Proteomes" id="UP000240206">
    <property type="component" value="Unassembled WGS sequence"/>
</dbReference>
<name>A0A2P7ED35_9SYNE</name>
<keyword evidence="3" id="KW-1185">Reference proteome</keyword>
<organism evidence="2 3">
    <name type="scientific">Synechococcus lacustris str. Tous</name>
    <dbReference type="NCBI Taxonomy" id="1910958"/>
    <lineage>
        <taxon>Bacteria</taxon>
        <taxon>Bacillati</taxon>
        <taxon>Cyanobacteriota</taxon>
        <taxon>Cyanophyceae</taxon>
        <taxon>Synechococcales</taxon>
        <taxon>Synechococcaceae</taxon>
        <taxon>Synechococcus</taxon>
    </lineage>
</organism>
<proteinExistence type="predicted"/>
<reference evidence="3" key="1">
    <citation type="submission" date="2018-03" db="EMBL/GenBank/DDBJ databases">
        <title>Ecological and genomic features of two cosmopolitan and abundant freshwater picocyanobacteria.</title>
        <authorList>
            <person name="Cabello-Yeves P.J."/>
            <person name="Picazo A."/>
            <person name="Camacho A."/>
            <person name="Callieri C."/>
            <person name="Rosselli R."/>
            <person name="Roda-Garcia J."/>
            <person name="Coutinho F.H."/>
            <person name="Rodriguez-Valera F."/>
        </authorList>
    </citation>
    <scope>NUCLEOTIDE SEQUENCE [LARGE SCALE GENOMIC DNA]</scope>
    <source>
        <strain evidence="3">Tous</strain>
    </source>
</reference>
<keyword evidence="1" id="KW-0472">Membrane</keyword>
<feature type="transmembrane region" description="Helical" evidence="1">
    <location>
        <begin position="30"/>
        <end position="56"/>
    </location>
</feature>
<dbReference type="STRING" id="1910958.BTM30_01805"/>
<comment type="caution">
    <text evidence="2">The sequence shown here is derived from an EMBL/GenBank/DDBJ whole genome shotgun (WGS) entry which is preliminary data.</text>
</comment>
<evidence type="ECO:0000313" key="2">
    <source>
        <dbReference type="EMBL" id="PSI01125.1"/>
    </source>
</evidence>